<dbReference type="Gene3D" id="2.10.50.10">
    <property type="entry name" value="Tumor Necrosis Factor Receptor, subunit A, domain 2"/>
    <property type="match status" value="1"/>
</dbReference>
<evidence type="ECO:0000313" key="2">
    <source>
        <dbReference type="EMBL" id="EKC34272.1"/>
    </source>
</evidence>
<dbReference type="InterPro" id="IPR001368">
    <property type="entry name" value="TNFR/NGFR_Cys_rich_reg"/>
</dbReference>
<protein>
    <submittedName>
        <fullName evidence="2">Uncharacterized protein</fullName>
    </submittedName>
</protein>
<dbReference type="PANTHER" id="PTHR47220">
    <property type="entry name" value="TUMOR NECROSIS FACTOR RECEPTOR SUPERFAMILY MEMBER 25"/>
    <property type="match status" value="1"/>
</dbReference>
<dbReference type="EMBL" id="JH818030">
    <property type="protein sequence ID" value="EKC34272.1"/>
    <property type="molecule type" value="Genomic_DNA"/>
</dbReference>
<feature type="repeat" description="TNFR-Cys" evidence="1">
    <location>
        <begin position="23"/>
        <end position="65"/>
    </location>
</feature>
<dbReference type="Gene3D" id="1.10.533.10">
    <property type="entry name" value="Death Domain, Fas"/>
    <property type="match status" value="1"/>
</dbReference>
<organism evidence="2">
    <name type="scientific">Magallana gigas</name>
    <name type="common">Pacific oyster</name>
    <name type="synonym">Crassostrea gigas</name>
    <dbReference type="NCBI Taxonomy" id="29159"/>
    <lineage>
        <taxon>Eukaryota</taxon>
        <taxon>Metazoa</taxon>
        <taxon>Spiralia</taxon>
        <taxon>Lophotrochozoa</taxon>
        <taxon>Mollusca</taxon>
        <taxon>Bivalvia</taxon>
        <taxon>Autobranchia</taxon>
        <taxon>Pteriomorphia</taxon>
        <taxon>Ostreida</taxon>
        <taxon>Ostreoidea</taxon>
        <taxon>Ostreidae</taxon>
        <taxon>Magallana</taxon>
    </lineage>
</organism>
<dbReference type="GO" id="GO:0005886">
    <property type="term" value="C:plasma membrane"/>
    <property type="evidence" value="ECO:0007669"/>
    <property type="project" value="TreeGrafter"/>
</dbReference>
<dbReference type="HOGENOM" id="CLU_1086844_0_0_1"/>
<comment type="caution">
    <text evidence="1">Lacks conserved residue(s) required for the propagation of feature annotation.</text>
</comment>
<dbReference type="InterPro" id="IPR011029">
    <property type="entry name" value="DEATH-like_dom_sf"/>
</dbReference>
<dbReference type="PROSITE" id="PS50050">
    <property type="entry name" value="TNFR_NGFR_2"/>
    <property type="match status" value="1"/>
</dbReference>
<keyword evidence="1" id="KW-1015">Disulfide bond</keyword>
<feature type="disulfide bond" evidence="1">
    <location>
        <begin position="24"/>
        <end position="39"/>
    </location>
</feature>
<reference evidence="2" key="1">
    <citation type="journal article" date="2012" name="Nature">
        <title>The oyster genome reveals stress adaptation and complexity of shell formation.</title>
        <authorList>
            <person name="Zhang G."/>
            <person name="Fang X."/>
            <person name="Guo X."/>
            <person name="Li L."/>
            <person name="Luo R."/>
            <person name="Xu F."/>
            <person name="Yang P."/>
            <person name="Zhang L."/>
            <person name="Wang X."/>
            <person name="Qi H."/>
            <person name="Xiong Z."/>
            <person name="Que H."/>
            <person name="Xie Y."/>
            <person name="Holland P.W."/>
            <person name="Paps J."/>
            <person name="Zhu Y."/>
            <person name="Wu F."/>
            <person name="Chen Y."/>
            <person name="Wang J."/>
            <person name="Peng C."/>
            <person name="Meng J."/>
            <person name="Yang L."/>
            <person name="Liu J."/>
            <person name="Wen B."/>
            <person name="Zhang N."/>
            <person name="Huang Z."/>
            <person name="Zhu Q."/>
            <person name="Feng Y."/>
            <person name="Mount A."/>
            <person name="Hedgecock D."/>
            <person name="Xu Z."/>
            <person name="Liu Y."/>
            <person name="Domazet-Loso T."/>
            <person name="Du Y."/>
            <person name="Sun X."/>
            <person name="Zhang S."/>
            <person name="Liu B."/>
            <person name="Cheng P."/>
            <person name="Jiang X."/>
            <person name="Li J."/>
            <person name="Fan D."/>
            <person name="Wang W."/>
            <person name="Fu W."/>
            <person name="Wang T."/>
            <person name="Wang B."/>
            <person name="Zhang J."/>
            <person name="Peng Z."/>
            <person name="Li Y."/>
            <person name="Li N."/>
            <person name="Wang J."/>
            <person name="Chen M."/>
            <person name="He Y."/>
            <person name="Tan F."/>
            <person name="Song X."/>
            <person name="Zheng Q."/>
            <person name="Huang R."/>
            <person name="Yang H."/>
            <person name="Du X."/>
            <person name="Chen L."/>
            <person name="Yang M."/>
            <person name="Gaffney P.M."/>
            <person name="Wang S."/>
            <person name="Luo L."/>
            <person name="She Z."/>
            <person name="Ming Y."/>
            <person name="Huang W."/>
            <person name="Zhang S."/>
            <person name="Huang B."/>
            <person name="Zhang Y."/>
            <person name="Qu T."/>
            <person name="Ni P."/>
            <person name="Miao G."/>
            <person name="Wang J."/>
            <person name="Wang Q."/>
            <person name="Steinberg C.E."/>
            <person name="Wang H."/>
            <person name="Li N."/>
            <person name="Qian L."/>
            <person name="Zhang G."/>
            <person name="Li Y."/>
            <person name="Yang H."/>
            <person name="Liu X."/>
            <person name="Wang J."/>
            <person name="Yin Y."/>
            <person name="Wang J."/>
        </authorList>
    </citation>
    <scope>NUCLEOTIDE SEQUENCE [LARGE SCALE GENOMIC DNA]</scope>
    <source>
        <strain evidence="2">05x7-T-G4-1.051#20</strain>
    </source>
</reference>
<sequence>MCGPGTYKTNDCVTNMTSATCAECPTGTFQTTDNQAQYCAACLTTCVDRYQVVSAPCTKIANTKCRCKDGFSDYKVKRVRMREYIVSILRTGKEIVQLHTRKRDFGVIGCTFERLHDDEWRSLLLFIATQSVFEEYILFFKVLFEISGLDDNVESIISTHESNHPFSRTEVIYECLQTWRQKLNRNASVEALYTALSRVGCRRRVIRKVRGKYKQLVVSRIRPPALKRSHSYTAGLLGETKEAIQGKSKVELSAYI</sequence>
<dbReference type="CDD" id="cd01670">
    <property type="entry name" value="Death"/>
    <property type="match status" value="1"/>
</dbReference>
<dbReference type="PANTHER" id="PTHR47220:SF1">
    <property type="entry name" value="TUMOR NECROSIS FACTOR RECEPTOR SUPERFAMILY MEMBER 25"/>
    <property type="match status" value="1"/>
</dbReference>
<dbReference type="AlphaFoldDB" id="K1QBS0"/>
<accession>K1QBS0</accession>
<dbReference type="SUPFAM" id="SSF57586">
    <property type="entry name" value="TNF receptor-like"/>
    <property type="match status" value="1"/>
</dbReference>
<name>K1QBS0_MAGGI</name>
<dbReference type="InParanoid" id="K1QBS0"/>
<dbReference type="SMART" id="SM00208">
    <property type="entry name" value="TNFR"/>
    <property type="match status" value="1"/>
</dbReference>
<dbReference type="CDD" id="cd00185">
    <property type="entry name" value="TNFRSF"/>
    <property type="match status" value="1"/>
</dbReference>
<evidence type="ECO:0000256" key="1">
    <source>
        <dbReference type="PROSITE-ProRule" id="PRU00206"/>
    </source>
</evidence>
<proteinExistence type="predicted"/>
<gene>
    <name evidence="2" type="ORF">CGI_10019984</name>
</gene>
<dbReference type="InterPro" id="IPR022329">
    <property type="entry name" value="TNFR_25"/>
</dbReference>
<dbReference type="SUPFAM" id="SSF47986">
    <property type="entry name" value="DEATH domain"/>
    <property type="match status" value="1"/>
</dbReference>